<organism evidence="3 4">
    <name type="scientific">Janthinobacterium violaceinigrum</name>
    <dbReference type="NCBI Taxonomy" id="2654252"/>
    <lineage>
        <taxon>Bacteria</taxon>
        <taxon>Pseudomonadati</taxon>
        <taxon>Pseudomonadota</taxon>
        <taxon>Betaproteobacteria</taxon>
        <taxon>Burkholderiales</taxon>
        <taxon>Oxalobacteraceae</taxon>
        <taxon>Janthinobacterium</taxon>
    </lineage>
</organism>
<dbReference type="Gene3D" id="3.30.70.100">
    <property type="match status" value="1"/>
</dbReference>
<accession>A0A6I1IGK7</accession>
<evidence type="ECO:0000313" key="3">
    <source>
        <dbReference type="EMBL" id="KAB8066447.1"/>
    </source>
</evidence>
<dbReference type="SMART" id="SM00886">
    <property type="entry name" value="Dabb"/>
    <property type="match status" value="1"/>
</dbReference>
<keyword evidence="4" id="KW-1185">Reference proteome</keyword>
<dbReference type="Proteomes" id="UP000468717">
    <property type="component" value="Unassembled WGS sequence"/>
</dbReference>
<proteinExistence type="predicted"/>
<dbReference type="Pfam" id="PF07876">
    <property type="entry name" value="Dabb"/>
    <property type="match status" value="1"/>
</dbReference>
<reference evidence="3 4" key="1">
    <citation type="submission" date="2019-10" db="EMBL/GenBank/DDBJ databases">
        <title>Three novel species isolated from a subtropical stream in China.</title>
        <authorList>
            <person name="Lu H."/>
        </authorList>
    </citation>
    <scope>NUCLEOTIDE SEQUENCE [LARGE SCALE GENOMIC DNA]</scope>
    <source>
        <strain evidence="3 4">FT13W</strain>
    </source>
</reference>
<dbReference type="AlphaFoldDB" id="A0A6I1IGK7"/>
<sequence>MLKNMAFFVFQHRQQGRPVRYRVLRYPECITSGALPMTCTSALRHIVLCDFLEGITPAKHAELVYEFSQLKHRIPGVQQFEWGPNVSPEGLDDGFTDCFTLTFNDAVARDVYLTHAAHLAFVEQLKPWLGRVLVFDYYPQEHPG</sequence>
<gene>
    <name evidence="3" type="ORF">GCN75_01710</name>
</gene>
<dbReference type="PANTHER" id="PTHR33178:SF10">
    <property type="entry name" value="STRESS-RESPONSE A_B BARREL DOMAIN-CONTAINING PROTEIN"/>
    <property type="match status" value="1"/>
</dbReference>
<dbReference type="InterPro" id="IPR044662">
    <property type="entry name" value="HS1/DABB1-like"/>
</dbReference>
<dbReference type="PANTHER" id="PTHR33178">
    <property type="match status" value="1"/>
</dbReference>
<evidence type="ECO:0000259" key="2">
    <source>
        <dbReference type="PROSITE" id="PS51502"/>
    </source>
</evidence>
<dbReference type="SUPFAM" id="SSF54909">
    <property type="entry name" value="Dimeric alpha+beta barrel"/>
    <property type="match status" value="1"/>
</dbReference>
<evidence type="ECO:0000313" key="4">
    <source>
        <dbReference type="Proteomes" id="UP000468717"/>
    </source>
</evidence>
<dbReference type="PROSITE" id="PS51502">
    <property type="entry name" value="S_R_A_B_BARREL"/>
    <property type="match status" value="1"/>
</dbReference>
<evidence type="ECO:0000256" key="1">
    <source>
        <dbReference type="ARBA" id="ARBA00011738"/>
    </source>
</evidence>
<comment type="subunit">
    <text evidence="1">Homodimer.</text>
</comment>
<name>A0A6I1IGK7_9BURK</name>
<comment type="caution">
    <text evidence="3">The sequence shown here is derived from an EMBL/GenBank/DDBJ whole genome shotgun (WGS) entry which is preliminary data.</text>
</comment>
<dbReference type="EMBL" id="WFLI01000002">
    <property type="protein sequence ID" value="KAB8066447.1"/>
    <property type="molecule type" value="Genomic_DNA"/>
</dbReference>
<dbReference type="InterPro" id="IPR011008">
    <property type="entry name" value="Dimeric_a/b-barrel"/>
</dbReference>
<dbReference type="InterPro" id="IPR013097">
    <property type="entry name" value="Dabb"/>
</dbReference>
<feature type="domain" description="Stress-response A/B barrel" evidence="2">
    <location>
        <begin position="43"/>
        <end position="137"/>
    </location>
</feature>
<protein>
    <submittedName>
        <fullName evidence="3">Dabb family protein</fullName>
    </submittedName>
</protein>